<dbReference type="SUPFAM" id="SSF55729">
    <property type="entry name" value="Acyl-CoA N-acyltransferases (Nat)"/>
    <property type="match status" value="1"/>
</dbReference>
<evidence type="ECO:0000313" key="3">
    <source>
        <dbReference type="EMBL" id="RRJ85413.1"/>
    </source>
</evidence>
<dbReference type="Gene3D" id="3.40.630.30">
    <property type="match status" value="1"/>
</dbReference>
<dbReference type="GO" id="GO:0016747">
    <property type="term" value="F:acyltransferase activity, transferring groups other than amino-acyl groups"/>
    <property type="evidence" value="ECO:0007669"/>
    <property type="project" value="InterPro"/>
</dbReference>
<evidence type="ECO:0000256" key="1">
    <source>
        <dbReference type="SAM" id="MobiDB-lite"/>
    </source>
</evidence>
<accession>A0A3P3VXK5</accession>
<organism evidence="3 4">
    <name type="scientific">Aestuariirhabdus litorea</name>
    <dbReference type="NCBI Taxonomy" id="2528527"/>
    <lineage>
        <taxon>Bacteria</taxon>
        <taxon>Pseudomonadati</taxon>
        <taxon>Pseudomonadota</taxon>
        <taxon>Gammaproteobacteria</taxon>
        <taxon>Oceanospirillales</taxon>
        <taxon>Aestuariirhabdaceae</taxon>
        <taxon>Aestuariirhabdus</taxon>
    </lineage>
</organism>
<feature type="region of interest" description="Disordered" evidence="1">
    <location>
        <begin position="167"/>
        <end position="186"/>
    </location>
</feature>
<dbReference type="Pfam" id="PF13420">
    <property type="entry name" value="Acetyltransf_4"/>
    <property type="match status" value="1"/>
</dbReference>
<feature type="compositionally biased region" description="Pro residues" evidence="1">
    <location>
        <begin position="175"/>
        <end position="186"/>
    </location>
</feature>
<proteinExistence type="predicted"/>
<name>A0A3P3VXK5_9GAMM</name>
<gene>
    <name evidence="3" type="ORF">D0544_02170</name>
</gene>
<dbReference type="PANTHER" id="PTHR43072:SF8">
    <property type="entry name" value="ACYLTRANSFERASE FABY-RELATED"/>
    <property type="match status" value="1"/>
</dbReference>
<protein>
    <submittedName>
        <fullName evidence="3">N-acetyltransferase family protein</fullName>
    </submittedName>
</protein>
<comment type="caution">
    <text evidence="3">The sequence shown here is derived from an EMBL/GenBank/DDBJ whole genome shotgun (WGS) entry which is preliminary data.</text>
</comment>
<dbReference type="CDD" id="cd04301">
    <property type="entry name" value="NAT_SF"/>
    <property type="match status" value="1"/>
</dbReference>
<dbReference type="InterPro" id="IPR016181">
    <property type="entry name" value="Acyl_CoA_acyltransferase"/>
</dbReference>
<dbReference type="AlphaFoldDB" id="A0A3P3VXK5"/>
<keyword evidence="4" id="KW-1185">Reference proteome</keyword>
<dbReference type="InterPro" id="IPR000182">
    <property type="entry name" value="GNAT_dom"/>
</dbReference>
<keyword evidence="3" id="KW-0808">Transferase</keyword>
<reference evidence="3 4" key="2">
    <citation type="submission" date="2018-12" db="EMBL/GenBank/DDBJ databases">
        <title>Simiduia agarivorans gen. nov., sp. nov., a marine, agarolytic bacterium isolated from shallow coastal water from Keelung, Taiwan.</title>
        <authorList>
            <person name="Shieh W.Y."/>
        </authorList>
    </citation>
    <scope>NUCLEOTIDE SEQUENCE [LARGE SCALE GENOMIC DNA]</scope>
    <source>
        <strain evidence="3 4">GTF-13</strain>
    </source>
</reference>
<evidence type="ECO:0000259" key="2">
    <source>
        <dbReference type="PROSITE" id="PS51186"/>
    </source>
</evidence>
<dbReference type="PROSITE" id="PS51186">
    <property type="entry name" value="GNAT"/>
    <property type="match status" value="1"/>
</dbReference>
<evidence type="ECO:0000313" key="4">
    <source>
        <dbReference type="Proteomes" id="UP000280792"/>
    </source>
</evidence>
<sequence length="186" mass="20243">MRPATAADAAAIVAIYNHYVRETVVTFEEDPLPTEEMAGRLRAVEETGLPWLVIETAQGVQGYSYATRWHGRCAYRFTAEITVYLAPEAGGQGLGSALYRALFAELAQRGFRTALGAIALPNAASVALHEKFGMAQVGQFREVGYKFERWIDVGYWQGTITAACHERPGGQDVPLPDPPSAPQSTP</sequence>
<feature type="domain" description="N-acetyltransferase" evidence="2">
    <location>
        <begin position="1"/>
        <end position="152"/>
    </location>
</feature>
<reference evidence="3 4" key="1">
    <citation type="submission" date="2018-08" db="EMBL/GenBank/DDBJ databases">
        <authorList>
            <person name="Khan S.A."/>
        </authorList>
    </citation>
    <scope>NUCLEOTIDE SEQUENCE [LARGE SCALE GENOMIC DNA]</scope>
    <source>
        <strain evidence="3 4">GTF-13</strain>
    </source>
</reference>
<dbReference type="PANTHER" id="PTHR43072">
    <property type="entry name" value="N-ACETYLTRANSFERASE"/>
    <property type="match status" value="1"/>
</dbReference>
<dbReference type="EMBL" id="QWEZ01000001">
    <property type="protein sequence ID" value="RRJ85413.1"/>
    <property type="molecule type" value="Genomic_DNA"/>
</dbReference>
<dbReference type="Proteomes" id="UP000280792">
    <property type="component" value="Unassembled WGS sequence"/>
</dbReference>